<gene>
    <name evidence="5" type="primary">HERC2_29</name>
    <name evidence="4" type="synonym">HERC2_28</name>
    <name evidence="3" type="synonym">HERC2_30</name>
    <name evidence="3" type="ORF">CM83_74083</name>
    <name evidence="5" type="ORF">CM83_74084</name>
    <name evidence="4" type="ORF">CM83_74085</name>
</gene>
<name>A0A0A9ZBP7_LYGHE</name>
<reference evidence="5" key="1">
    <citation type="journal article" date="2014" name="PLoS ONE">
        <title>Transcriptome-Based Identification of ABC Transporters in the Western Tarnished Plant Bug Lygus hesperus.</title>
        <authorList>
            <person name="Hull J.J."/>
            <person name="Chaney K."/>
            <person name="Geib S.M."/>
            <person name="Fabrick J.A."/>
            <person name="Brent C.S."/>
            <person name="Walsh D."/>
            <person name="Lavine L.C."/>
        </authorList>
    </citation>
    <scope>NUCLEOTIDE SEQUENCE</scope>
</reference>
<dbReference type="PANTHER" id="PTHR45982:SF1">
    <property type="entry name" value="REGULATOR OF CHROMOSOME CONDENSATION"/>
    <property type="match status" value="1"/>
</dbReference>
<feature type="region of interest" description="Disordered" evidence="2">
    <location>
        <begin position="346"/>
        <end position="375"/>
    </location>
</feature>
<dbReference type="EMBL" id="GBHO01004379">
    <property type="protein sequence ID" value="JAG39225.1"/>
    <property type="molecule type" value="Transcribed_RNA"/>
</dbReference>
<dbReference type="InterPro" id="IPR051553">
    <property type="entry name" value="Ran_GTPase-activating"/>
</dbReference>
<dbReference type="SUPFAM" id="SSF50985">
    <property type="entry name" value="RCC1/BLIP-II"/>
    <property type="match status" value="1"/>
</dbReference>
<dbReference type="GO" id="GO:0005737">
    <property type="term" value="C:cytoplasm"/>
    <property type="evidence" value="ECO:0007669"/>
    <property type="project" value="TreeGrafter"/>
</dbReference>
<dbReference type="Pfam" id="PF13540">
    <property type="entry name" value="RCC1_2"/>
    <property type="match status" value="1"/>
</dbReference>
<sequence length="393" mass="43157">MTPQNSIFTVWGAALKQWDVLKDLSPSEQEDIRSFVVFWSGYSALYITSRDEVCGIGNNGVNLNLLGLTGTHYRINKAEQPVEIKCLSKKGLVAISMGVYLGAALDREGWLYWWGCVCENYGEIRTPHLASDFPRYTLVSCGAMFIAALSSDGWVYVWGRFWNTEKFFKEDPLLTTCYVTYLSCGVGHLAMVTNDGQVFTWGDGRLGQRGYSSYRYPEHDDIVRRAEIDASCSVVKSGGHSTLFLSTTGQVWACGANNGSNGFLGVGSPEEVVRTPQRVALPEPIMEVVAGWSGTLLTSYAALTENGSVYVWGKTDVPQLVTSVGTSLVGTFLGLSTPRDIMIQVRRPSLVPPTSSSSSSTPTSDSDRQDAPKRGKFGNLKYLDLIKNHFNII</sequence>
<evidence type="ECO:0000256" key="2">
    <source>
        <dbReference type="SAM" id="MobiDB-lite"/>
    </source>
</evidence>
<feature type="repeat" description="RCC1" evidence="1">
    <location>
        <begin position="249"/>
        <end position="301"/>
    </location>
</feature>
<dbReference type="EMBL" id="GBHO01004385">
    <property type="protein sequence ID" value="JAG39219.1"/>
    <property type="molecule type" value="Transcribed_RNA"/>
</dbReference>
<dbReference type="InterPro" id="IPR000408">
    <property type="entry name" value="Reg_chr_condens"/>
</dbReference>
<evidence type="ECO:0000313" key="5">
    <source>
        <dbReference type="EMBL" id="JAG39225.1"/>
    </source>
</evidence>
<dbReference type="GO" id="GO:0005085">
    <property type="term" value="F:guanyl-nucleotide exchange factor activity"/>
    <property type="evidence" value="ECO:0007669"/>
    <property type="project" value="TreeGrafter"/>
</dbReference>
<feature type="repeat" description="RCC1" evidence="1">
    <location>
        <begin position="196"/>
        <end position="248"/>
    </location>
</feature>
<feature type="compositionally biased region" description="Low complexity" evidence="2">
    <location>
        <begin position="352"/>
        <end position="364"/>
    </location>
</feature>
<dbReference type="PROSITE" id="PS00626">
    <property type="entry name" value="RCC1_2"/>
    <property type="match status" value="1"/>
</dbReference>
<protein>
    <submittedName>
        <fullName evidence="5">Putative E3 ubiquitin-protein ligase HERC2</fullName>
    </submittedName>
</protein>
<dbReference type="PANTHER" id="PTHR45982">
    <property type="entry name" value="REGULATOR OF CHROMOSOME CONDENSATION"/>
    <property type="match status" value="1"/>
</dbReference>
<evidence type="ECO:0000313" key="3">
    <source>
        <dbReference type="EMBL" id="JAG17506.1"/>
    </source>
</evidence>
<organism evidence="5">
    <name type="scientific">Lygus hesperus</name>
    <name type="common">Western plant bug</name>
    <dbReference type="NCBI Taxonomy" id="30085"/>
    <lineage>
        <taxon>Eukaryota</taxon>
        <taxon>Metazoa</taxon>
        <taxon>Ecdysozoa</taxon>
        <taxon>Arthropoda</taxon>
        <taxon>Hexapoda</taxon>
        <taxon>Insecta</taxon>
        <taxon>Pterygota</taxon>
        <taxon>Neoptera</taxon>
        <taxon>Paraneoptera</taxon>
        <taxon>Hemiptera</taxon>
        <taxon>Heteroptera</taxon>
        <taxon>Panheteroptera</taxon>
        <taxon>Cimicomorpha</taxon>
        <taxon>Miridae</taxon>
        <taxon>Mirini</taxon>
        <taxon>Lygus</taxon>
    </lineage>
</organism>
<dbReference type="AlphaFoldDB" id="A0A0A9ZBP7"/>
<evidence type="ECO:0000313" key="4">
    <source>
        <dbReference type="EMBL" id="JAG39219.1"/>
    </source>
</evidence>
<dbReference type="Pfam" id="PF00415">
    <property type="entry name" value="RCC1"/>
    <property type="match status" value="1"/>
</dbReference>
<dbReference type="Gene3D" id="2.130.10.30">
    <property type="entry name" value="Regulator of chromosome condensation 1/beta-lactamase-inhibitor protein II"/>
    <property type="match status" value="2"/>
</dbReference>
<proteinExistence type="predicted"/>
<reference evidence="5" key="2">
    <citation type="submission" date="2014-07" db="EMBL/GenBank/DDBJ databases">
        <authorList>
            <person name="Hull J."/>
        </authorList>
    </citation>
    <scope>NUCLEOTIDE SEQUENCE</scope>
</reference>
<dbReference type="PROSITE" id="PS50012">
    <property type="entry name" value="RCC1_3"/>
    <property type="match status" value="2"/>
</dbReference>
<dbReference type="InterPro" id="IPR009091">
    <property type="entry name" value="RCC1/BLIP-II"/>
</dbReference>
<evidence type="ECO:0000256" key="1">
    <source>
        <dbReference type="PROSITE-ProRule" id="PRU00235"/>
    </source>
</evidence>
<accession>A0A0A9ZBP7</accession>
<dbReference type="EMBL" id="GBHO01026098">
    <property type="protein sequence ID" value="JAG17506.1"/>
    <property type="molecule type" value="Transcribed_RNA"/>
</dbReference>